<organism evidence="2 3">
    <name type="scientific">Saccharopolyspora thermophila</name>
    <dbReference type="NCBI Taxonomy" id="89367"/>
    <lineage>
        <taxon>Bacteria</taxon>
        <taxon>Bacillati</taxon>
        <taxon>Actinomycetota</taxon>
        <taxon>Actinomycetes</taxon>
        <taxon>Pseudonocardiales</taxon>
        <taxon>Pseudonocardiaceae</taxon>
        <taxon>Saccharopolyspora</taxon>
    </lineage>
</organism>
<reference evidence="2 3" key="2">
    <citation type="journal article" date="2014" name="Int. J. Syst. Evol. Microbiol.">
        <title>Complete genome sequence of Corynebacterium casei LMG S-19264T (=DSM 44701T), isolated from a smear-ripened cheese.</title>
        <authorList>
            <consortium name="US DOE Joint Genome Institute (JGI-PGF)"/>
            <person name="Walter F."/>
            <person name="Albersmeier A."/>
            <person name="Kalinowski J."/>
            <person name="Ruckert C."/>
        </authorList>
    </citation>
    <scope>NUCLEOTIDE SEQUENCE [LARGE SCALE GENOMIC DNA]</scope>
    <source>
        <strain evidence="2 3">CGMCC 4.7206</strain>
    </source>
</reference>
<comment type="caution">
    <text evidence="2">The sequence shown here is derived from an EMBL/GenBank/DDBJ whole genome shotgun (WGS) entry which is preliminary data.</text>
</comment>
<dbReference type="RefSeq" id="WP_188989864.1">
    <property type="nucleotide sequence ID" value="NZ_BAAAHC010000009.1"/>
</dbReference>
<dbReference type="Proteomes" id="UP000597989">
    <property type="component" value="Unassembled WGS sequence"/>
</dbReference>
<evidence type="ECO:0000313" key="1">
    <source>
        <dbReference type="EMBL" id="GAA0523501.1"/>
    </source>
</evidence>
<reference evidence="1" key="5">
    <citation type="submission" date="2023-12" db="EMBL/GenBank/DDBJ databases">
        <authorList>
            <person name="Sun Q."/>
            <person name="Inoue M."/>
        </authorList>
    </citation>
    <scope>NUCLEOTIDE SEQUENCE</scope>
    <source>
        <strain evidence="1">JCM 10664</strain>
    </source>
</reference>
<reference evidence="4" key="3">
    <citation type="journal article" date="2019" name="Int. J. Syst. Evol. Microbiol.">
        <title>The Global Catalogue of Microorganisms (GCM) 10K type strain sequencing project: providing services to taxonomists for standard genome sequencing and annotation.</title>
        <authorList>
            <consortium name="The Broad Institute Genomics Platform"/>
            <consortium name="The Broad Institute Genome Sequencing Center for Infectious Disease"/>
            <person name="Wu L."/>
            <person name="Ma J."/>
        </authorList>
    </citation>
    <scope>NUCLEOTIDE SEQUENCE [LARGE SCALE GENOMIC DNA]</scope>
    <source>
        <strain evidence="4">JCM 10664</strain>
    </source>
</reference>
<name>A0A917NHH4_9PSEU</name>
<protein>
    <submittedName>
        <fullName evidence="2">Uncharacterized protein</fullName>
    </submittedName>
</protein>
<gene>
    <name evidence="1" type="ORF">GCM10009545_27200</name>
    <name evidence="2" type="ORF">GCM10011581_39490</name>
</gene>
<evidence type="ECO:0000313" key="4">
    <source>
        <dbReference type="Proteomes" id="UP001500220"/>
    </source>
</evidence>
<reference evidence="2" key="4">
    <citation type="submission" date="2020-09" db="EMBL/GenBank/DDBJ databases">
        <authorList>
            <person name="Sun Q."/>
            <person name="Zhou Y."/>
        </authorList>
    </citation>
    <scope>NUCLEOTIDE SEQUENCE</scope>
    <source>
        <strain evidence="2">CGMCC 4.7206</strain>
    </source>
</reference>
<dbReference type="EMBL" id="BMMT01000015">
    <property type="protein sequence ID" value="GGI98435.1"/>
    <property type="molecule type" value="Genomic_DNA"/>
</dbReference>
<accession>A0A917NHH4</accession>
<proteinExistence type="predicted"/>
<reference evidence="1" key="1">
    <citation type="journal article" date="2014" name="Int. J. Syst. Evol. Microbiol.">
        <title>Complete genome of a new Firmicutes species belonging to the dominant human colonic microbiota ('Ruminococcus bicirculans') reveals two chromosomes and a selective capacity to utilize plant glucans.</title>
        <authorList>
            <consortium name="NISC Comparative Sequencing Program"/>
            <person name="Wegmann U."/>
            <person name="Louis P."/>
            <person name="Goesmann A."/>
            <person name="Henrissat B."/>
            <person name="Duncan S.H."/>
            <person name="Flint H.J."/>
        </authorList>
    </citation>
    <scope>NUCLEOTIDE SEQUENCE</scope>
    <source>
        <strain evidence="1">JCM 10664</strain>
    </source>
</reference>
<sequence length="61" mass="6880">MSERTRGLATLLRRTQWLLDDLAFHVGSGRLDAGEFEEASAALEEIVLLLKENRPEPERTA</sequence>
<dbReference type="EMBL" id="BAAAHC010000009">
    <property type="protein sequence ID" value="GAA0523501.1"/>
    <property type="molecule type" value="Genomic_DNA"/>
</dbReference>
<evidence type="ECO:0000313" key="3">
    <source>
        <dbReference type="Proteomes" id="UP000597989"/>
    </source>
</evidence>
<dbReference type="Proteomes" id="UP001500220">
    <property type="component" value="Unassembled WGS sequence"/>
</dbReference>
<evidence type="ECO:0000313" key="2">
    <source>
        <dbReference type="EMBL" id="GGI98435.1"/>
    </source>
</evidence>
<keyword evidence="4" id="KW-1185">Reference proteome</keyword>
<dbReference type="AlphaFoldDB" id="A0A917NHH4"/>